<dbReference type="InterPro" id="IPR041367">
    <property type="entry name" value="Znf-CCCH_4"/>
</dbReference>
<dbReference type="GO" id="GO:0003729">
    <property type="term" value="F:mRNA binding"/>
    <property type="evidence" value="ECO:0007669"/>
    <property type="project" value="InterPro"/>
</dbReference>
<dbReference type="Pfam" id="PF18044">
    <property type="entry name" value="zf-CCCH_4"/>
    <property type="match status" value="1"/>
</dbReference>
<feature type="domain" description="C3H1-type" evidence="7">
    <location>
        <begin position="79"/>
        <end position="106"/>
    </location>
</feature>
<organism evidence="8 9">
    <name type="scientific">Tripterygium wilfordii</name>
    <name type="common">Thunder God vine</name>
    <dbReference type="NCBI Taxonomy" id="458696"/>
    <lineage>
        <taxon>Eukaryota</taxon>
        <taxon>Viridiplantae</taxon>
        <taxon>Streptophyta</taxon>
        <taxon>Embryophyta</taxon>
        <taxon>Tracheophyta</taxon>
        <taxon>Spermatophyta</taxon>
        <taxon>Magnoliopsida</taxon>
        <taxon>eudicotyledons</taxon>
        <taxon>Gunneridae</taxon>
        <taxon>Pentapetalae</taxon>
        <taxon>rosids</taxon>
        <taxon>fabids</taxon>
        <taxon>Celastrales</taxon>
        <taxon>Celastraceae</taxon>
        <taxon>Tripterygium</taxon>
    </lineage>
</organism>
<protein>
    <recommendedName>
        <fullName evidence="7">C3H1-type domain-containing protein</fullName>
    </recommendedName>
</protein>
<proteinExistence type="predicted"/>
<reference evidence="8 9" key="1">
    <citation type="journal article" date="2020" name="Nat. Commun.">
        <title>Genome of Tripterygium wilfordii and identification of cytochrome P450 involved in triptolide biosynthesis.</title>
        <authorList>
            <person name="Tu L."/>
            <person name="Su P."/>
            <person name="Zhang Z."/>
            <person name="Gao L."/>
            <person name="Wang J."/>
            <person name="Hu T."/>
            <person name="Zhou J."/>
            <person name="Zhang Y."/>
            <person name="Zhao Y."/>
            <person name="Liu Y."/>
            <person name="Song Y."/>
            <person name="Tong Y."/>
            <person name="Lu Y."/>
            <person name="Yang J."/>
            <person name="Xu C."/>
            <person name="Jia M."/>
            <person name="Peters R.J."/>
            <person name="Huang L."/>
            <person name="Gao W."/>
        </authorList>
    </citation>
    <scope>NUCLEOTIDE SEQUENCE [LARGE SCALE GENOMIC DNA]</scope>
    <source>
        <strain evidence="9">cv. XIE 37</strain>
        <tissue evidence="8">Leaf</tissue>
    </source>
</reference>
<accession>A0A7J7D6I8</accession>
<evidence type="ECO:0000256" key="6">
    <source>
        <dbReference type="PROSITE-ProRule" id="PRU00723"/>
    </source>
</evidence>
<dbReference type="FunFam" id="4.10.1000.10:FF:000016">
    <property type="entry name" value="Zinc finger CCCH domain-containing protein"/>
    <property type="match status" value="1"/>
</dbReference>
<dbReference type="FunFam" id="4.10.1000.10:FF:000037">
    <property type="entry name" value="Zinc finger CCCH domain-containing protein 39"/>
    <property type="match status" value="1"/>
</dbReference>
<evidence type="ECO:0000313" key="8">
    <source>
        <dbReference type="EMBL" id="KAF5741975.1"/>
    </source>
</evidence>
<evidence type="ECO:0000256" key="3">
    <source>
        <dbReference type="ARBA" id="ARBA00022771"/>
    </source>
</evidence>
<dbReference type="FunFam" id="4.10.1000.10:FF:000003">
    <property type="entry name" value="Zinc finger CCCH domain-containing protein"/>
    <property type="match status" value="1"/>
</dbReference>
<evidence type="ECO:0000259" key="7">
    <source>
        <dbReference type="PROSITE" id="PS50103"/>
    </source>
</evidence>
<dbReference type="PANTHER" id="PTHR12547:SF121">
    <property type="entry name" value="ZINC FINGER CCCH DOMAIN-CONTAINING PROTEIN 39"/>
    <property type="match status" value="1"/>
</dbReference>
<dbReference type="SMART" id="SM00356">
    <property type="entry name" value="ZnF_C3H1"/>
    <property type="match status" value="3"/>
</dbReference>
<dbReference type="InterPro" id="IPR000571">
    <property type="entry name" value="Znf_CCCH"/>
</dbReference>
<feature type="domain" description="C3H1-type" evidence="7">
    <location>
        <begin position="141"/>
        <end position="169"/>
    </location>
</feature>
<evidence type="ECO:0000256" key="2">
    <source>
        <dbReference type="ARBA" id="ARBA00022737"/>
    </source>
</evidence>
<sequence>MSFPAPDPVPPFRPFSGASDAIAIGVWPTFQNNEQFDPHSQFERQPPFKRLRNSEDNQSMNSRTPPQSISVNKGISNIFFKTRMCAKFRNGTCRNGENCNFAHGLDDLRQPPTNWQDLVGGRDEDRPPQPPCNWEDDMKIIHKMKLCKKYYNGEECPYGDRCNFLHEVPSKFRDDSGRFRESSAISIGTTGQPVVHGGGFSHSDGIWSMDSAGPDSFQVNTKPVYWKTRLCIKWETTGTCSFGEKCHFAHGQAELQFPGGGIEVEEGNSSSMWTKPQSILPVIDASGSMMVGAPAFTEEGQGKKCLFKWKGAKKINRIYADWLDDLPSVQSLPSRIES</sequence>
<keyword evidence="1 6" id="KW-0479">Metal-binding</keyword>
<gene>
    <name evidence="8" type="ORF">HS088_TW09G00013</name>
</gene>
<dbReference type="InterPro" id="IPR045877">
    <property type="entry name" value="ZFP36-like"/>
</dbReference>
<dbReference type="AlphaFoldDB" id="A0A7J7D6I8"/>
<dbReference type="FunCoup" id="A0A7J7D6I8">
    <property type="interactions" value="717"/>
</dbReference>
<keyword evidence="5" id="KW-0238">DNA-binding</keyword>
<dbReference type="SUPFAM" id="SSF90229">
    <property type="entry name" value="CCCH zinc finger"/>
    <property type="match status" value="3"/>
</dbReference>
<evidence type="ECO:0000313" key="9">
    <source>
        <dbReference type="Proteomes" id="UP000593562"/>
    </source>
</evidence>
<keyword evidence="9" id="KW-1185">Reference proteome</keyword>
<evidence type="ECO:0000256" key="5">
    <source>
        <dbReference type="ARBA" id="ARBA00023125"/>
    </source>
</evidence>
<dbReference type="GO" id="GO:0008270">
    <property type="term" value="F:zinc ion binding"/>
    <property type="evidence" value="ECO:0007669"/>
    <property type="project" value="UniProtKB-KW"/>
</dbReference>
<comment type="caution">
    <text evidence="8">The sequence shown here is derived from an EMBL/GenBank/DDBJ whole genome shotgun (WGS) entry which is preliminary data.</text>
</comment>
<dbReference type="Gene3D" id="4.10.1000.10">
    <property type="entry name" value="Zinc finger, CCCH-type"/>
    <property type="match status" value="3"/>
</dbReference>
<keyword evidence="2" id="KW-0677">Repeat</keyword>
<dbReference type="GO" id="GO:0003677">
    <property type="term" value="F:DNA binding"/>
    <property type="evidence" value="ECO:0007669"/>
    <property type="project" value="UniProtKB-KW"/>
</dbReference>
<feature type="zinc finger region" description="C3H1-type" evidence="6">
    <location>
        <begin position="141"/>
        <end position="169"/>
    </location>
</feature>
<keyword evidence="4 6" id="KW-0862">Zinc</keyword>
<dbReference type="Proteomes" id="UP000593562">
    <property type="component" value="Unassembled WGS sequence"/>
</dbReference>
<keyword evidence="3 6" id="KW-0863">Zinc-finger</keyword>
<dbReference type="InterPro" id="IPR036855">
    <property type="entry name" value="Znf_CCCH_sf"/>
</dbReference>
<dbReference type="Pfam" id="PF00642">
    <property type="entry name" value="zf-CCCH"/>
    <property type="match status" value="2"/>
</dbReference>
<dbReference type="PANTHER" id="PTHR12547">
    <property type="entry name" value="CCCH ZINC FINGER/TIS11-RELATED"/>
    <property type="match status" value="1"/>
</dbReference>
<dbReference type="OrthoDB" id="410307at2759"/>
<dbReference type="PROSITE" id="PS50103">
    <property type="entry name" value="ZF_C3H1"/>
    <property type="match status" value="3"/>
</dbReference>
<dbReference type="GO" id="GO:0006355">
    <property type="term" value="P:regulation of DNA-templated transcription"/>
    <property type="evidence" value="ECO:0007669"/>
    <property type="project" value="UniProtKB-ARBA"/>
</dbReference>
<dbReference type="EMBL" id="JAAARO010000009">
    <property type="protein sequence ID" value="KAF5741975.1"/>
    <property type="molecule type" value="Genomic_DNA"/>
</dbReference>
<evidence type="ECO:0000256" key="4">
    <source>
        <dbReference type="ARBA" id="ARBA00022833"/>
    </source>
</evidence>
<dbReference type="InParanoid" id="A0A7J7D6I8"/>
<name>A0A7J7D6I8_TRIWF</name>
<evidence type="ECO:0000256" key="1">
    <source>
        <dbReference type="ARBA" id="ARBA00022723"/>
    </source>
</evidence>
<feature type="zinc finger region" description="C3H1-type" evidence="6">
    <location>
        <begin position="79"/>
        <end position="106"/>
    </location>
</feature>
<feature type="domain" description="C3H1-type" evidence="7">
    <location>
        <begin position="225"/>
        <end position="253"/>
    </location>
</feature>
<feature type="zinc finger region" description="C3H1-type" evidence="6">
    <location>
        <begin position="225"/>
        <end position="253"/>
    </location>
</feature>